<proteinExistence type="inferred from homology"/>
<keyword evidence="12" id="KW-1185">Reference proteome</keyword>
<comment type="similarity">
    <text evidence="1">Belongs to the glycerophosphoryl diester phosphodiesterase family.</text>
</comment>
<dbReference type="Proteomes" id="UP000237105">
    <property type="component" value="Unassembled WGS sequence"/>
</dbReference>
<evidence type="ECO:0000259" key="10">
    <source>
        <dbReference type="PROSITE" id="PS51704"/>
    </source>
</evidence>
<comment type="catalytic activity">
    <reaction evidence="7">
        <text>a sn-glycero-3-phosphodiester + H2O = an alcohol + sn-glycerol 3-phosphate + H(+)</text>
        <dbReference type="Rhea" id="RHEA:12969"/>
        <dbReference type="ChEBI" id="CHEBI:15377"/>
        <dbReference type="ChEBI" id="CHEBI:15378"/>
        <dbReference type="ChEBI" id="CHEBI:30879"/>
        <dbReference type="ChEBI" id="CHEBI:57597"/>
        <dbReference type="ChEBI" id="CHEBI:83408"/>
        <dbReference type="EC" id="3.1.4.46"/>
    </reaction>
</comment>
<evidence type="ECO:0000313" key="11">
    <source>
        <dbReference type="EMBL" id="PON43322.1"/>
    </source>
</evidence>
<keyword evidence="6" id="KW-0325">Glycoprotein</keyword>
<protein>
    <recommendedName>
        <fullName evidence="2">glycerophosphodiester phosphodiesterase</fullName>
        <ecNumber evidence="2">3.1.4.46</ecNumber>
    </recommendedName>
</protein>
<dbReference type="Gene3D" id="3.20.20.190">
    <property type="entry name" value="Phosphatidylinositol (PI) phosphodiesterase"/>
    <property type="match status" value="2"/>
</dbReference>
<feature type="compositionally biased region" description="Low complexity" evidence="8">
    <location>
        <begin position="730"/>
        <end position="748"/>
    </location>
</feature>
<evidence type="ECO:0000256" key="1">
    <source>
        <dbReference type="ARBA" id="ARBA00007277"/>
    </source>
</evidence>
<dbReference type="GO" id="GO:0006629">
    <property type="term" value="P:lipid metabolic process"/>
    <property type="evidence" value="ECO:0007669"/>
    <property type="project" value="InterPro"/>
</dbReference>
<dbReference type="GO" id="GO:0008889">
    <property type="term" value="F:glycerophosphodiester phosphodiesterase activity"/>
    <property type="evidence" value="ECO:0007669"/>
    <property type="project" value="UniProtKB-EC"/>
</dbReference>
<evidence type="ECO:0000313" key="12">
    <source>
        <dbReference type="Proteomes" id="UP000237105"/>
    </source>
</evidence>
<dbReference type="PROSITE" id="PS51704">
    <property type="entry name" value="GP_PDE"/>
    <property type="match status" value="2"/>
</dbReference>
<feature type="domain" description="GP-PDE" evidence="10">
    <location>
        <begin position="41"/>
        <end position="341"/>
    </location>
</feature>
<dbReference type="InterPro" id="IPR030395">
    <property type="entry name" value="GP_PDE_dom"/>
</dbReference>
<accession>A0A2P5B3G7</accession>
<dbReference type="FunFam" id="3.20.20.190:FF:000013">
    <property type="entry name" value="Glycerophosphodiester phosphodiesterase GDPDL3"/>
    <property type="match status" value="1"/>
</dbReference>
<keyword evidence="5" id="KW-0378">Hydrolase</keyword>
<evidence type="ECO:0000256" key="8">
    <source>
        <dbReference type="SAM" id="MobiDB-lite"/>
    </source>
</evidence>
<dbReference type="CDD" id="cd08604">
    <property type="entry name" value="GDPD_SHV3_repeat_2"/>
    <property type="match status" value="1"/>
</dbReference>
<feature type="region of interest" description="Disordered" evidence="8">
    <location>
        <begin position="725"/>
        <end position="748"/>
    </location>
</feature>
<dbReference type="OrthoDB" id="1058301at2759"/>
<dbReference type="AlphaFoldDB" id="A0A2P5B3G7"/>
<dbReference type="GO" id="GO:0006071">
    <property type="term" value="P:glycerol metabolic process"/>
    <property type="evidence" value="ECO:0007669"/>
    <property type="project" value="UniProtKB-KW"/>
</dbReference>
<dbReference type="InterPro" id="IPR017946">
    <property type="entry name" value="PLC-like_Pdiesterase_TIM-brl"/>
</dbReference>
<dbReference type="STRING" id="3476.A0A2P5B3G7"/>
<dbReference type="EMBL" id="JXTB01000374">
    <property type="protein sequence ID" value="PON43322.1"/>
    <property type="molecule type" value="Genomic_DNA"/>
</dbReference>
<dbReference type="PANTHER" id="PTHR43620">
    <property type="entry name" value="GLYCEROPHOSPHORYL DIESTER PHOSPHODIESTERASE"/>
    <property type="match status" value="1"/>
</dbReference>
<comment type="caution">
    <text evidence="11">The sequence shown here is derived from an EMBL/GenBank/DDBJ whole genome shotgun (WGS) entry which is preliminary data.</text>
</comment>
<feature type="chain" id="PRO_5015181091" description="glycerophosphodiester phosphodiesterase" evidence="9">
    <location>
        <begin position="25"/>
        <end position="773"/>
    </location>
</feature>
<dbReference type="PANTHER" id="PTHR43620:SF7">
    <property type="entry name" value="GLYCEROPHOSPHODIESTER PHOSPHODIESTERASE GDPD5-RELATED"/>
    <property type="match status" value="1"/>
</dbReference>
<evidence type="ECO:0000256" key="9">
    <source>
        <dbReference type="SAM" id="SignalP"/>
    </source>
</evidence>
<evidence type="ECO:0000256" key="7">
    <source>
        <dbReference type="ARBA" id="ARBA00047512"/>
    </source>
</evidence>
<evidence type="ECO:0000256" key="3">
    <source>
        <dbReference type="ARBA" id="ARBA00022729"/>
    </source>
</evidence>
<dbReference type="Pfam" id="PF03009">
    <property type="entry name" value="GDPD"/>
    <property type="match status" value="2"/>
</dbReference>
<organism evidence="11 12">
    <name type="scientific">Parasponia andersonii</name>
    <name type="common">Sponia andersonii</name>
    <dbReference type="NCBI Taxonomy" id="3476"/>
    <lineage>
        <taxon>Eukaryota</taxon>
        <taxon>Viridiplantae</taxon>
        <taxon>Streptophyta</taxon>
        <taxon>Embryophyta</taxon>
        <taxon>Tracheophyta</taxon>
        <taxon>Spermatophyta</taxon>
        <taxon>Magnoliopsida</taxon>
        <taxon>eudicotyledons</taxon>
        <taxon>Gunneridae</taxon>
        <taxon>Pentapetalae</taxon>
        <taxon>rosids</taxon>
        <taxon>fabids</taxon>
        <taxon>Rosales</taxon>
        <taxon>Cannabaceae</taxon>
        <taxon>Parasponia</taxon>
    </lineage>
</organism>
<sequence>MCSSRALVSVSLLLLGLVVASVSAQGSGTKSPWQTLTGGQPVVIARGGFSGLFPDSSYAAYSLALLTSLPDAILWCDVQLTKDSLGICFPDIKLDNSSDISDVYAKRDNEYLVNGVSTRGWFSVDFTLKELANVFVRQGIYSRTNKFDGNLFQILTPEEVASQLKPPGLWLNIQHDAFFTQHSLSMRSYVISLSKRVVINYISSPEVAFLNGIKARFSPRITKLVFRFLGKNETEPSRNQTYGSLLKNLTFIKTFASGIIVPKDYIWPADANSFLEPHTSLVLDAHKEGLEVYASDFVNDFPLSFNYSYDPVAEYLNFIDNGEFSVDGVLSDFPITSSAAIGCFAHLGKNASKQAKPLVISKFGASGDYPGCTDRAYMKAIEDGVDVLDCPVQLSKDGIPFCLSHINLIDSTNAAQSQFSGRMTSVPQIKPGTGIFAFNLTWSEIQNLNPTISSPYSQYTLYRNPRNMNAGNFVTLSEFLALTKNTSSLSGVLISIENAAYLAEEVGLSVTDAVLSALSKAGLNNQTALKVLIQSTNSSVLTKFKDKHNYELVYKIDEAIRSIDDITLKDIKSFAHSVVVDKASVYPDNLLFLTGSTDVVKKFQSNKLPVYVETFSNEFVSQAWDFFSDATVEINSYVTGANVDGVITGFPKTAARYKIFGANVMELTMVIETNAGNPCLGDNAPPYMSPVQPGSLMELITSPYMPPAEAPNPVLTLDDVVEAPLPPVSPRSSASTSNTSTASGPTSPNAQPKIAAGYLLLNLAMLLSALLLF</sequence>
<dbReference type="CDD" id="cd08603">
    <property type="entry name" value="GDPD_SHV3_repeat_1"/>
    <property type="match status" value="1"/>
</dbReference>
<feature type="domain" description="GP-PDE" evidence="10">
    <location>
        <begin position="357"/>
        <end position="658"/>
    </location>
</feature>
<name>A0A2P5B3G7_PARAD</name>
<evidence type="ECO:0000256" key="2">
    <source>
        <dbReference type="ARBA" id="ARBA00012247"/>
    </source>
</evidence>
<evidence type="ECO:0000256" key="6">
    <source>
        <dbReference type="ARBA" id="ARBA00023180"/>
    </source>
</evidence>
<evidence type="ECO:0000256" key="4">
    <source>
        <dbReference type="ARBA" id="ARBA00022798"/>
    </source>
</evidence>
<dbReference type="FunFam" id="3.20.20.190:FF:000011">
    <property type="entry name" value="Glycerophosphodiester phosphodiesterase GDPDL3"/>
    <property type="match status" value="1"/>
</dbReference>
<dbReference type="EC" id="3.1.4.46" evidence="2"/>
<keyword evidence="4" id="KW-0319">Glycerol metabolism</keyword>
<reference evidence="12" key="1">
    <citation type="submission" date="2016-06" db="EMBL/GenBank/DDBJ databases">
        <title>Parallel loss of symbiosis genes in relatives of nitrogen-fixing non-legume Parasponia.</title>
        <authorList>
            <person name="Van Velzen R."/>
            <person name="Holmer R."/>
            <person name="Bu F."/>
            <person name="Rutten L."/>
            <person name="Van Zeijl A."/>
            <person name="Liu W."/>
            <person name="Santuari L."/>
            <person name="Cao Q."/>
            <person name="Sharma T."/>
            <person name="Shen D."/>
            <person name="Roswanjaya Y."/>
            <person name="Wardhani T."/>
            <person name="Kalhor M.S."/>
            <person name="Jansen J."/>
            <person name="Van den Hoogen J."/>
            <person name="Gungor B."/>
            <person name="Hartog M."/>
            <person name="Hontelez J."/>
            <person name="Verver J."/>
            <person name="Yang W.-C."/>
            <person name="Schijlen E."/>
            <person name="Repin R."/>
            <person name="Schilthuizen M."/>
            <person name="Schranz E."/>
            <person name="Heidstra R."/>
            <person name="Miyata K."/>
            <person name="Fedorova E."/>
            <person name="Kohlen W."/>
            <person name="Bisseling T."/>
            <person name="Smit S."/>
            <person name="Geurts R."/>
        </authorList>
    </citation>
    <scope>NUCLEOTIDE SEQUENCE [LARGE SCALE GENOMIC DNA]</scope>
    <source>
        <strain evidence="12">cv. WU1-14</strain>
    </source>
</reference>
<evidence type="ECO:0000256" key="5">
    <source>
        <dbReference type="ARBA" id="ARBA00022801"/>
    </source>
</evidence>
<feature type="signal peptide" evidence="9">
    <location>
        <begin position="1"/>
        <end position="24"/>
    </location>
</feature>
<keyword evidence="3 9" id="KW-0732">Signal</keyword>
<dbReference type="SUPFAM" id="SSF51695">
    <property type="entry name" value="PLC-like phosphodiesterases"/>
    <property type="match status" value="2"/>
</dbReference>
<gene>
    <name evidence="11" type="ORF">PanWU01x14_275200</name>
</gene>